<gene>
    <name evidence="2" type="ORF">PXEA_LOCUS36616</name>
</gene>
<evidence type="ECO:0000313" key="2">
    <source>
        <dbReference type="EMBL" id="VEL43176.1"/>
    </source>
</evidence>
<comment type="caution">
    <text evidence="2">The sequence shown here is derived from an EMBL/GenBank/DDBJ whole genome shotgun (WGS) entry which is preliminary data.</text>
</comment>
<feature type="compositionally biased region" description="Basic residues" evidence="1">
    <location>
        <begin position="19"/>
        <end position="35"/>
    </location>
</feature>
<feature type="compositionally biased region" description="Polar residues" evidence="1">
    <location>
        <begin position="1"/>
        <end position="10"/>
    </location>
</feature>
<accession>A0A3S5C903</accession>
<feature type="compositionally biased region" description="Polar residues" evidence="1">
    <location>
        <begin position="43"/>
        <end position="56"/>
    </location>
</feature>
<evidence type="ECO:0000313" key="3">
    <source>
        <dbReference type="Proteomes" id="UP000784294"/>
    </source>
</evidence>
<evidence type="ECO:0000256" key="1">
    <source>
        <dbReference type="SAM" id="MobiDB-lite"/>
    </source>
</evidence>
<dbReference type="Proteomes" id="UP000784294">
    <property type="component" value="Unassembled WGS sequence"/>
</dbReference>
<dbReference type="EMBL" id="CAAALY010279329">
    <property type="protein sequence ID" value="VEL43176.1"/>
    <property type="molecule type" value="Genomic_DNA"/>
</dbReference>
<dbReference type="AlphaFoldDB" id="A0A3S5C903"/>
<reference evidence="2" key="1">
    <citation type="submission" date="2018-11" db="EMBL/GenBank/DDBJ databases">
        <authorList>
            <consortium name="Pathogen Informatics"/>
        </authorList>
    </citation>
    <scope>NUCLEOTIDE SEQUENCE</scope>
</reference>
<proteinExistence type="predicted"/>
<name>A0A3S5C903_9PLAT</name>
<protein>
    <submittedName>
        <fullName evidence="2">Uncharacterized protein</fullName>
    </submittedName>
</protein>
<keyword evidence="3" id="KW-1185">Reference proteome</keyword>
<organism evidence="2 3">
    <name type="scientific">Protopolystoma xenopodis</name>
    <dbReference type="NCBI Taxonomy" id="117903"/>
    <lineage>
        <taxon>Eukaryota</taxon>
        <taxon>Metazoa</taxon>
        <taxon>Spiralia</taxon>
        <taxon>Lophotrochozoa</taxon>
        <taxon>Platyhelminthes</taxon>
        <taxon>Monogenea</taxon>
        <taxon>Polyopisthocotylea</taxon>
        <taxon>Polystomatidea</taxon>
        <taxon>Polystomatidae</taxon>
        <taxon>Protopolystoma</taxon>
    </lineage>
</organism>
<feature type="region of interest" description="Disordered" evidence="1">
    <location>
        <begin position="1"/>
        <end position="105"/>
    </location>
</feature>
<sequence length="197" mass="21836">MGRSSVQSIMQRRVEKLAYRKKARQMPAPKRRRRPDRQASGYDVSSQAAGPASRTSRGGRRAESPQRGCARQGACTRTDPFNVSIPPPPHVETPGANLAGSRLSPPYSRSEGYSSLIIGPRRAWPNDAIVPKSQKYRLLLGPKQPSLHILLSLIWQWDFDESVARRSDRNGKTRLPTGLIGWAARTRLLTDTAITVG</sequence>